<dbReference type="InterPro" id="IPR012334">
    <property type="entry name" value="Pectin_lyas_fold"/>
</dbReference>
<dbReference type="InterPro" id="IPR011050">
    <property type="entry name" value="Pectin_lyase_fold/virulence"/>
</dbReference>
<name>A0A7W4UC30_9CELL</name>
<organism evidence="3 4">
    <name type="scientific">Cellulomonas cellasea</name>
    <dbReference type="NCBI Taxonomy" id="43670"/>
    <lineage>
        <taxon>Bacteria</taxon>
        <taxon>Bacillati</taxon>
        <taxon>Actinomycetota</taxon>
        <taxon>Actinomycetes</taxon>
        <taxon>Micrococcales</taxon>
        <taxon>Cellulomonadaceae</taxon>
        <taxon>Cellulomonas</taxon>
    </lineage>
</organism>
<reference evidence="3 4" key="1">
    <citation type="submission" date="2020-08" db="EMBL/GenBank/DDBJ databases">
        <title>The Agave Microbiome: Exploring the role of microbial communities in plant adaptations to desert environments.</title>
        <authorList>
            <person name="Partida-Martinez L.P."/>
        </authorList>
    </citation>
    <scope>NUCLEOTIDE SEQUENCE [LARGE SCALE GENOMIC DNA]</scope>
    <source>
        <strain evidence="3 4">RAS26</strain>
    </source>
</reference>
<dbReference type="Pfam" id="PF22816">
    <property type="entry name" value="CatAgl_D2"/>
    <property type="match status" value="1"/>
</dbReference>
<dbReference type="Pfam" id="PF22815">
    <property type="entry name" value="CatAgl_D1"/>
    <property type="match status" value="1"/>
</dbReference>
<evidence type="ECO:0000313" key="3">
    <source>
        <dbReference type="EMBL" id="MBB2921344.1"/>
    </source>
</evidence>
<evidence type="ECO:0008006" key="5">
    <source>
        <dbReference type="Google" id="ProtNLM"/>
    </source>
</evidence>
<dbReference type="RefSeq" id="WP_260176023.1">
    <property type="nucleotide sequence ID" value="NZ_JACHVX010000001.1"/>
</dbReference>
<dbReference type="InterPro" id="IPR055149">
    <property type="entry name" value="Agl_cat_D2"/>
</dbReference>
<proteinExistence type="predicted"/>
<dbReference type="Gene3D" id="2.160.20.10">
    <property type="entry name" value="Single-stranded right-handed beta-helix, Pectin lyase-like"/>
    <property type="match status" value="1"/>
</dbReference>
<sequence>MSASATGDIASYEPTLRGTEQRAAYTLTSEASGRDAVRLDRGEYVELTLAEDANAITVRYSIPDAPSGGGITSRLDVTVNGKHREVLPLTSQYSWLYADYPFSNDPAADWLHPDWWRPPLETPAKPLRPSHAYAEQRLLLDRRHRAGDVLRLTVPRDAAAAWTVVDLVDHELVDRPARKPRGAVSITRFGADPGGARDSTAAFDAAIAHAKAREGSGDAVVWIPEGTFRVTRHVVVDDVAVVGAGSWHSIVTGPVTPRSEPAPDGSRNDSVGFYGRYAEDGGSADVRLADFAIVGEVSERVDTDQVNAIGGALSNSVIEGLYIQRTKVGIWMDGPGHDLVVRNTMVVDQMAYGLNIRRGWTGVHATNNVFRNTGDDAMAMWSHYVSGDEAREVDKDVGNVFDHNTIQTPVLANGIAVYGGRDNTVADNLVADPVREGSALHAGYRHGSTDFAGYLAFERNTTVRAGTRELNWDIGVGAIWFYALEGHMDADFRVTDSDFLDVSYNAIQVVSDWSVKDVYGVEHVTVRDVRVDGAGTNVLNARAFGSMTVKNLDARNVGHPFVNNCGSFGFPPTGPELDIVLGEGNDGGWYAAGTWCDDRPTPVDPPAPTAWSMP</sequence>
<dbReference type="SMART" id="SM00710">
    <property type="entry name" value="PbH1"/>
    <property type="match status" value="7"/>
</dbReference>
<dbReference type="AlphaFoldDB" id="A0A7W4UC30"/>
<dbReference type="EMBL" id="JACHVX010000001">
    <property type="protein sequence ID" value="MBB2921344.1"/>
    <property type="molecule type" value="Genomic_DNA"/>
</dbReference>
<feature type="domain" description="CBM6/CBM35/CBM36-like 1" evidence="1">
    <location>
        <begin position="26"/>
        <end position="173"/>
    </location>
</feature>
<feature type="domain" description="Alpha-1,3-glucanase catalytic" evidence="2">
    <location>
        <begin position="203"/>
        <end position="434"/>
    </location>
</feature>
<gene>
    <name evidence="3" type="ORF">FHR80_000238</name>
</gene>
<reference evidence="3 4" key="2">
    <citation type="submission" date="2020-08" db="EMBL/GenBank/DDBJ databases">
        <authorList>
            <person name="Partida-Martinez L."/>
            <person name="Huntemann M."/>
            <person name="Clum A."/>
            <person name="Wang J."/>
            <person name="Palaniappan K."/>
            <person name="Ritter S."/>
            <person name="Chen I.-M."/>
            <person name="Stamatis D."/>
            <person name="Reddy T."/>
            <person name="O'Malley R."/>
            <person name="Daum C."/>
            <person name="Shapiro N."/>
            <person name="Ivanova N."/>
            <person name="Kyrpides N."/>
            <person name="Woyke T."/>
        </authorList>
    </citation>
    <scope>NUCLEOTIDE SEQUENCE [LARGE SCALE GENOMIC DNA]</scope>
    <source>
        <strain evidence="3 4">RAS26</strain>
    </source>
</reference>
<evidence type="ECO:0000313" key="4">
    <source>
        <dbReference type="Proteomes" id="UP000518206"/>
    </source>
</evidence>
<dbReference type="Proteomes" id="UP000518206">
    <property type="component" value="Unassembled WGS sequence"/>
</dbReference>
<dbReference type="SUPFAM" id="SSF51126">
    <property type="entry name" value="Pectin lyase-like"/>
    <property type="match status" value="1"/>
</dbReference>
<evidence type="ECO:0000259" key="2">
    <source>
        <dbReference type="Pfam" id="PF22816"/>
    </source>
</evidence>
<comment type="caution">
    <text evidence="3">The sequence shown here is derived from an EMBL/GenBank/DDBJ whole genome shotgun (WGS) entry which is preliminary data.</text>
</comment>
<dbReference type="InterPro" id="IPR033801">
    <property type="entry name" value="CBM6-CBM35-CBM36-like_1"/>
</dbReference>
<accession>A0A7W4UC30</accession>
<evidence type="ECO:0000259" key="1">
    <source>
        <dbReference type="Pfam" id="PF22815"/>
    </source>
</evidence>
<dbReference type="InterPro" id="IPR006626">
    <property type="entry name" value="PbH1"/>
</dbReference>
<protein>
    <recommendedName>
        <fullName evidence="5">Mycodextranase</fullName>
    </recommendedName>
</protein>